<dbReference type="Pfam" id="PF24681">
    <property type="entry name" value="Kelch_KLHDC2_KLHL20_DRC7"/>
    <property type="match status" value="1"/>
</dbReference>
<dbReference type="InterPro" id="IPR015915">
    <property type="entry name" value="Kelch-typ_b-propeller"/>
</dbReference>
<reference evidence="3 6" key="2">
    <citation type="journal article" date="2013" name="Nature">
        <title>Insights into bilaterian evolution from three spiralian genomes.</title>
        <authorList>
            <person name="Simakov O."/>
            <person name="Marletaz F."/>
            <person name="Cho S.J."/>
            <person name="Edsinger-Gonzales E."/>
            <person name="Havlak P."/>
            <person name="Hellsten U."/>
            <person name="Kuo D.H."/>
            <person name="Larsson T."/>
            <person name="Lv J."/>
            <person name="Arendt D."/>
            <person name="Savage R."/>
            <person name="Osoegawa K."/>
            <person name="de Jong P."/>
            <person name="Grimwood J."/>
            <person name="Chapman J.A."/>
            <person name="Shapiro H."/>
            <person name="Aerts A."/>
            <person name="Otillar R.P."/>
            <person name="Terry A.Y."/>
            <person name="Boore J.L."/>
            <person name="Grigoriev I.V."/>
            <person name="Lindberg D.R."/>
            <person name="Seaver E.C."/>
            <person name="Weisblat D.A."/>
            <person name="Putnam N.H."/>
            <person name="Rokhsar D.S."/>
        </authorList>
    </citation>
    <scope>NUCLEOTIDE SEQUENCE</scope>
    <source>
        <strain evidence="3 6">I ESC-2004</strain>
    </source>
</reference>
<dbReference type="OMA" id="HGEMIYL"/>
<dbReference type="EMBL" id="KB305766">
    <property type="protein sequence ID" value="ELU00693.1"/>
    <property type="molecule type" value="Genomic_DNA"/>
</dbReference>
<dbReference type="EMBL" id="KB308842">
    <property type="protein sequence ID" value="ELT96368.1"/>
    <property type="molecule type" value="Genomic_DNA"/>
</dbReference>
<reference evidence="6" key="1">
    <citation type="submission" date="2012-12" db="EMBL/GenBank/DDBJ databases">
        <authorList>
            <person name="Hellsten U."/>
            <person name="Grimwood J."/>
            <person name="Chapman J.A."/>
            <person name="Shapiro H."/>
            <person name="Aerts A."/>
            <person name="Otillar R.P."/>
            <person name="Terry A.Y."/>
            <person name="Boore J.L."/>
            <person name="Simakov O."/>
            <person name="Marletaz F."/>
            <person name="Cho S.-J."/>
            <person name="Edsinger-Gonzales E."/>
            <person name="Havlak P."/>
            <person name="Kuo D.-H."/>
            <person name="Larsson T."/>
            <person name="Lv J."/>
            <person name="Arendt D."/>
            <person name="Savage R."/>
            <person name="Osoegawa K."/>
            <person name="de Jong P."/>
            <person name="Lindberg D.R."/>
            <person name="Seaver E.C."/>
            <person name="Weisblat D.A."/>
            <person name="Putnam N.H."/>
            <person name="Grigoriev I.V."/>
            <person name="Rokhsar D.S."/>
        </authorList>
    </citation>
    <scope>NUCLEOTIDE SEQUENCE</scope>
    <source>
        <strain evidence="6">I ESC-2004</strain>
    </source>
</reference>
<dbReference type="EMBL" id="AMQN01011345">
    <property type="status" value="NOT_ANNOTATED_CDS"/>
    <property type="molecule type" value="Genomic_DNA"/>
</dbReference>
<evidence type="ECO:0000256" key="2">
    <source>
        <dbReference type="ARBA" id="ARBA00022737"/>
    </source>
</evidence>
<dbReference type="Gene3D" id="2.120.10.80">
    <property type="entry name" value="Kelch-type beta propeller"/>
    <property type="match status" value="2"/>
</dbReference>
<evidence type="ECO:0000313" key="4">
    <source>
        <dbReference type="EMBL" id="ELU00693.1"/>
    </source>
</evidence>
<reference evidence="5" key="3">
    <citation type="submission" date="2015-06" db="UniProtKB">
        <authorList>
            <consortium name="EnsemblMetazoa"/>
        </authorList>
    </citation>
    <scope>IDENTIFICATION</scope>
</reference>
<gene>
    <name evidence="3" type="ORF">CAPTEDRAFT_147471</name>
    <name evidence="4" type="ORF">CAPTEDRAFT_202093</name>
</gene>
<dbReference type="AlphaFoldDB" id="R7TR49"/>
<dbReference type="HOGENOM" id="CLU_046864_0_0_1"/>
<dbReference type="SMART" id="SM00612">
    <property type="entry name" value="Kelch"/>
    <property type="match status" value="6"/>
</dbReference>
<evidence type="ECO:0000313" key="6">
    <source>
        <dbReference type="Proteomes" id="UP000014760"/>
    </source>
</evidence>
<dbReference type="Pfam" id="PF01344">
    <property type="entry name" value="Kelch_1"/>
    <property type="match status" value="2"/>
</dbReference>
<dbReference type="InterPro" id="IPR051746">
    <property type="entry name" value="Kelch_domain_containing_8"/>
</dbReference>
<dbReference type="STRING" id="283909.R7TR49"/>
<evidence type="ECO:0000256" key="1">
    <source>
        <dbReference type="ARBA" id="ARBA00022441"/>
    </source>
</evidence>
<dbReference type="EnsemblMetazoa" id="CapteT202093">
    <property type="protein sequence ID" value="CapteP202093"/>
    <property type="gene ID" value="CapteG202093"/>
</dbReference>
<organism evidence="3">
    <name type="scientific">Capitella teleta</name>
    <name type="common">Polychaete worm</name>
    <dbReference type="NCBI Taxonomy" id="283909"/>
    <lineage>
        <taxon>Eukaryota</taxon>
        <taxon>Metazoa</taxon>
        <taxon>Spiralia</taxon>
        <taxon>Lophotrochozoa</taxon>
        <taxon>Annelida</taxon>
        <taxon>Polychaeta</taxon>
        <taxon>Sedentaria</taxon>
        <taxon>Scolecida</taxon>
        <taxon>Capitellidae</taxon>
        <taxon>Capitella</taxon>
    </lineage>
</organism>
<protein>
    <submittedName>
        <fullName evidence="3 5">Uncharacterized protein</fullName>
    </submittedName>
</protein>
<dbReference type="PANTHER" id="PTHR46260:SF3">
    <property type="entry name" value="RING-TYPE DOMAIN-CONTAINING PROTEIN"/>
    <property type="match status" value="1"/>
</dbReference>
<dbReference type="SUPFAM" id="SSF117281">
    <property type="entry name" value="Kelch motif"/>
    <property type="match status" value="3"/>
</dbReference>
<dbReference type="EMBL" id="AMQN01001786">
    <property type="status" value="NOT_ANNOTATED_CDS"/>
    <property type="molecule type" value="Genomic_DNA"/>
</dbReference>
<dbReference type="Proteomes" id="UP000014760">
    <property type="component" value="Unassembled WGS sequence"/>
</dbReference>
<sequence>MASDISSAYGWQTVDPMPTKRVFSTPVEAGGLLYVLGGCDAKGLPLNDFQVYNPNASKKNRWKGLPNMPTKRAGTTAVAIGSKIIALGGVSSKQVPLDVVEIFDIEKNEWSSGDPMKEPLMGVSAVVMGGRVYVAGGMSIDTNPKNYFMSYNPDSNKWASHPCMPSARYATFSFLIGDKFYVLGGRQGKLPCDACEVYDFSSEKWTSLPSIPSKRVFAVYVASETHLFSLGGLNQNAHKDGFSDVLEVFDIEKGEWSTRTSMLNKRGDFAAAVLGGNVVAAGGLSNEGKPLSEAEVYDMKSDAWRPLSPMAHPHCSCAYTIYNQKLHIIGGLSMGGATNIVDTLHY</sequence>
<keyword evidence="1" id="KW-0880">Kelch repeat</keyword>
<dbReference type="OrthoDB" id="8185403at2759"/>
<dbReference type="InterPro" id="IPR006652">
    <property type="entry name" value="Kelch_1"/>
</dbReference>
<keyword evidence="6" id="KW-1185">Reference proteome</keyword>
<name>R7TR49_CAPTE</name>
<dbReference type="PANTHER" id="PTHR46260">
    <property type="entry name" value="RING-TYPE DOMAIN-CONTAINING PROTEIN"/>
    <property type="match status" value="1"/>
</dbReference>
<dbReference type="EnsemblMetazoa" id="CapteT147471">
    <property type="protein sequence ID" value="CapteP147471"/>
    <property type="gene ID" value="CapteG147471"/>
</dbReference>
<accession>R7TR49</accession>
<keyword evidence="2" id="KW-0677">Repeat</keyword>
<evidence type="ECO:0000313" key="5">
    <source>
        <dbReference type="EnsemblMetazoa" id="CapteP147471"/>
    </source>
</evidence>
<evidence type="ECO:0000313" key="3">
    <source>
        <dbReference type="EMBL" id="ELT96368.1"/>
    </source>
</evidence>
<proteinExistence type="predicted"/>